<keyword evidence="3 5" id="KW-0378">Hydrolase</keyword>
<dbReference type="InterPro" id="IPR006385">
    <property type="entry name" value="HAD_hydro_SerB1"/>
</dbReference>
<evidence type="ECO:0000256" key="1">
    <source>
        <dbReference type="ARBA" id="ARBA00009184"/>
    </source>
</evidence>
<dbReference type="EMBL" id="WUTW01000002">
    <property type="protein sequence ID" value="MXQ65530.1"/>
    <property type="molecule type" value="Genomic_DNA"/>
</dbReference>
<reference evidence="5 6" key="1">
    <citation type="submission" date="2019-12" db="EMBL/GenBank/DDBJ databases">
        <title>Nocardia macrotermitis sp. nov. and Nocardia aurantia sp. nov., isolated from the gut of the fungus growing-termite Macrotermes natalensis.</title>
        <authorList>
            <person name="Christine B."/>
            <person name="Rene B."/>
        </authorList>
    </citation>
    <scope>NUCLEOTIDE SEQUENCE [LARGE SCALE GENOMIC DNA]</scope>
    <source>
        <strain evidence="5 6">DSM 102126</strain>
    </source>
</reference>
<dbReference type="Proteomes" id="UP000431901">
    <property type="component" value="Unassembled WGS sequence"/>
</dbReference>
<accession>A0A6I4W9S2</accession>
<comment type="similarity">
    <text evidence="1">Belongs to the HAD-like hydrolase superfamily. SerB family.</text>
</comment>
<evidence type="ECO:0000313" key="6">
    <source>
        <dbReference type="Proteomes" id="UP000431901"/>
    </source>
</evidence>
<comment type="caution">
    <text evidence="5">The sequence shown here is derived from an EMBL/GenBank/DDBJ whole genome shotgun (WGS) entry which is preliminary data.</text>
</comment>
<evidence type="ECO:0000256" key="2">
    <source>
        <dbReference type="ARBA" id="ARBA00022723"/>
    </source>
</evidence>
<name>A0A6I4W9S2_9ACTN</name>
<dbReference type="Gene3D" id="3.40.50.1000">
    <property type="entry name" value="HAD superfamily/HAD-like"/>
    <property type="match status" value="1"/>
</dbReference>
<dbReference type="PANTHER" id="PTHR43344:SF13">
    <property type="entry name" value="PHOSPHATASE RV3661-RELATED"/>
    <property type="match status" value="1"/>
</dbReference>
<sequence>MAFFDVDETLISIKSMFSFLEFHLRWRGEPPGAYERIAASLRAAAARGVPRAEVNRSYYRFLAGESALRLSDSGRYWFDAQDDRLFNPRTVEALRRHRAAGDRIVLLSGSFFPCLDPIAAAVGADWTLGTRPLLRYGRLTGEVLVPMIGAAKGRAARAATVVTGVPRAACAAYGDHVSDLPLLEAVGRPVVVGADPVLTAHARRHGWTLLESAAA</sequence>
<proteinExistence type="inferred from homology"/>
<protein>
    <submittedName>
        <fullName evidence="5">HAD-IB family hydrolase</fullName>
    </submittedName>
</protein>
<organism evidence="5 6">
    <name type="scientific">Actinomadura rayongensis</name>
    <dbReference type="NCBI Taxonomy" id="1429076"/>
    <lineage>
        <taxon>Bacteria</taxon>
        <taxon>Bacillati</taxon>
        <taxon>Actinomycetota</taxon>
        <taxon>Actinomycetes</taxon>
        <taxon>Streptosporangiales</taxon>
        <taxon>Thermomonosporaceae</taxon>
        <taxon>Actinomadura</taxon>
    </lineage>
</organism>
<dbReference type="Gene3D" id="1.20.1440.100">
    <property type="entry name" value="SG protein - dephosphorylation function"/>
    <property type="match status" value="1"/>
</dbReference>
<dbReference type="NCBIfam" id="TIGR01488">
    <property type="entry name" value="HAD-SF-IB"/>
    <property type="match status" value="1"/>
</dbReference>
<evidence type="ECO:0000313" key="5">
    <source>
        <dbReference type="EMBL" id="MXQ65530.1"/>
    </source>
</evidence>
<dbReference type="InterPro" id="IPR036412">
    <property type="entry name" value="HAD-like_sf"/>
</dbReference>
<dbReference type="SUPFAM" id="SSF56784">
    <property type="entry name" value="HAD-like"/>
    <property type="match status" value="1"/>
</dbReference>
<dbReference type="InterPro" id="IPR023214">
    <property type="entry name" value="HAD_sf"/>
</dbReference>
<dbReference type="Pfam" id="PF12710">
    <property type="entry name" value="HAD"/>
    <property type="match status" value="1"/>
</dbReference>
<keyword evidence="4" id="KW-0460">Magnesium</keyword>
<dbReference type="AlphaFoldDB" id="A0A6I4W9S2"/>
<dbReference type="GO" id="GO:0016787">
    <property type="term" value="F:hydrolase activity"/>
    <property type="evidence" value="ECO:0007669"/>
    <property type="project" value="UniProtKB-KW"/>
</dbReference>
<dbReference type="PANTHER" id="PTHR43344">
    <property type="entry name" value="PHOSPHOSERINE PHOSPHATASE"/>
    <property type="match status" value="1"/>
</dbReference>
<dbReference type="GO" id="GO:0046872">
    <property type="term" value="F:metal ion binding"/>
    <property type="evidence" value="ECO:0007669"/>
    <property type="project" value="UniProtKB-KW"/>
</dbReference>
<evidence type="ECO:0000256" key="3">
    <source>
        <dbReference type="ARBA" id="ARBA00022801"/>
    </source>
</evidence>
<keyword evidence="2" id="KW-0479">Metal-binding</keyword>
<gene>
    <name evidence="5" type="ORF">GQ466_15990</name>
</gene>
<dbReference type="OrthoDB" id="25607at2"/>
<keyword evidence="6" id="KW-1185">Reference proteome</keyword>
<dbReference type="InterPro" id="IPR050582">
    <property type="entry name" value="HAD-like_SerB"/>
</dbReference>
<dbReference type="NCBIfam" id="TIGR01490">
    <property type="entry name" value="HAD-SF-IB-hyp1"/>
    <property type="match status" value="1"/>
</dbReference>
<evidence type="ECO:0000256" key="4">
    <source>
        <dbReference type="ARBA" id="ARBA00022842"/>
    </source>
</evidence>